<dbReference type="CDD" id="cd12117">
    <property type="entry name" value="A_NRPS_Srf_like"/>
    <property type="match status" value="1"/>
</dbReference>
<dbReference type="PROSITE" id="PS50075">
    <property type="entry name" value="CARRIER"/>
    <property type="match status" value="1"/>
</dbReference>
<dbReference type="Pfam" id="PF13193">
    <property type="entry name" value="AMP-binding_C"/>
    <property type="match status" value="1"/>
</dbReference>
<evidence type="ECO:0000256" key="2">
    <source>
        <dbReference type="ARBA" id="ARBA00006432"/>
    </source>
</evidence>
<dbReference type="InterPro" id="IPR020845">
    <property type="entry name" value="AMP-binding_CS"/>
</dbReference>
<evidence type="ECO:0000313" key="7">
    <source>
        <dbReference type="Proteomes" id="UP000236754"/>
    </source>
</evidence>
<protein>
    <submittedName>
        <fullName evidence="6">Amino acid adenylation domain-containing protein</fullName>
    </submittedName>
</protein>
<accession>A0A1H6DHT7</accession>
<dbReference type="InterPro" id="IPR000873">
    <property type="entry name" value="AMP-dep_synth/lig_dom"/>
</dbReference>
<dbReference type="Gene3D" id="3.40.50.980">
    <property type="match status" value="2"/>
</dbReference>
<dbReference type="InterPro" id="IPR025110">
    <property type="entry name" value="AMP-bd_C"/>
</dbReference>
<dbReference type="EMBL" id="FNVU01000015">
    <property type="protein sequence ID" value="SEG84383.1"/>
    <property type="molecule type" value="Genomic_DNA"/>
</dbReference>
<feature type="domain" description="Carrier" evidence="5">
    <location>
        <begin position="685"/>
        <end position="760"/>
    </location>
</feature>
<reference evidence="6 7" key="1">
    <citation type="submission" date="2016-10" db="EMBL/GenBank/DDBJ databases">
        <authorList>
            <person name="de Groot N.N."/>
        </authorList>
    </citation>
    <scope>NUCLEOTIDE SEQUENCE [LARGE SCALE GENOMIC DNA]</scope>
    <source>
        <strain evidence="6 7">CGMCC 4.2023</strain>
    </source>
</reference>
<comment type="cofactor">
    <cofactor evidence="1">
        <name>pantetheine 4'-phosphate</name>
        <dbReference type="ChEBI" id="CHEBI:47942"/>
    </cofactor>
</comment>
<evidence type="ECO:0000313" key="6">
    <source>
        <dbReference type="EMBL" id="SEG84383.1"/>
    </source>
</evidence>
<name>A0A1H6DHT7_9ACTN</name>
<dbReference type="Pfam" id="PF00550">
    <property type="entry name" value="PP-binding"/>
    <property type="match status" value="1"/>
</dbReference>
<keyword evidence="3" id="KW-0596">Phosphopantetheine</keyword>
<dbReference type="PANTHER" id="PTHR45527">
    <property type="entry name" value="NONRIBOSOMAL PEPTIDE SYNTHETASE"/>
    <property type="match status" value="1"/>
</dbReference>
<proteinExistence type="inferred from homology"/>
<dbReference type="InterPro" id="IPR029058">
    <property type="entry name" value="AB_hydrolase_fold"/>
</dbReference>
<dbReference type="InterPro" id="IPR020806">
    <property type="entry name" value="PKS_PP-bd"/>
</dbReference>
<dbReference type="NCBIfam" id="TIGR01733">
    <property type="entry name" value="AA-adenyl-dom"/>
    <property type="match status" value="1"/>
</dbReference>
<dbReference type="FunFam" id="3.30.300.30:FF:000010">
    <property type="entry name" value="Enterobactin synthetase component F"/>
    <property type="match status" value="1"/>
</dbReference>
<evidence type="ECO:0000256" key="4">
    <source>
        <dbReference type="ARBA" id="ARBA00022553"/>
    </source>
</evidence>
<dbReference type="Pfam" id="PF00501">
    <property type="entry name" value="AMP-binding"/>
    <property type="match status" value="1"/>
</dbReference>
<gene>
    <name evidence="6" type="ORF">SAMN05216223_11565</name>
</gene>
<dbReference type="GO" id="GO:0031177">
    <property type="term" value="F:phosphopantetheine binding"/>
    <property type="evidence" value="ECO:0007669"/>
    <property type="project" value="InterPro"/>
</dbReference>
<dbReference type="PROSITE" id="PS00455">
    <property type="entry name" value="AMP_BINDING"/>
    <property type="match status" value="1"/>
</dbReference>
<dbReference type="InterPro" id="IPR045851">
    <property type="entry name" value="AMP-bd_C_sf"/>
</dbReference>
<dbReference type="InterPro" id="IPR009081">
    <property type="entry name" value="PP-bd_ACP"/>
</dbReference>
<keyword evidence="7" id="KW-1185">Reference proteome</keyword>
<dbReference type="Proteomes" id="UP000236754">
    <property type="component" value="Unassembled WGS sequence"/>
</dbReference>
<dbReference type="InterPro" id="IPR036736">
    <property type="entry name" value="ACP-like_sf"/>
</dbReference>
<dbReference type="PROSITE" id="PS00012">
    <property type="entry name" value="PHOSPHOPANTETHEINE"/>
    <property type="match status" value="1"/>
</dbReference>
<dbReference type="SUPFAM" id="SSF47336">
    <property type="entry name" value="ACP-like"/>
    <property type="match status" value="1"/>
</dbReference>
<evidence type="ECO:0000256" key="1">
    <source>
        <dbReference type="ARBA" id="ARBA00001957"/>
    </source>
</evidence>
<dbReference type="AlphaFoldDB" id="A0A1H6DHT7"/>
<organism evidence="6 7">
    <name type="scientific">Actinacidiphila yanglinensis</name>
    <dbReference type="NCBI Taxonomy" id="310779"/>
    <lineage>
        <taxon>Bacteria</taxon>
        <taxon>Bacillati</taxon>
        <taxon>Actinomycetota</taxon>
        <taxon>Actinomycetes</taxon>
        <taxon>Kitasatosporales</taxon>
        <taxon>Streptomycetaceae</taxon>
        <taxon>Actinacidiphila</taxon>
    </lineage>
</organism>
<dbReference type="GO" id="GO:0044550">
    <property type="term" value="P:secondary metabolite biosynthetic process"/>
    <property type="evidence" value="ECO:0007669"/>
    <property type="project" value="TreeGrafter"/>
</dbReference>
<evidence type="ECO:0000256" key="3">
    <source>
        <dbReference type="ARBA" id="ARBA00022450"/>
    </source>
</evidence>
<dbReference type="GO" id="GO:0072330">
    <property type="term" value="P:monocarboxylic acid biosynthetic process"/>
    <property type="evidence" value="ECO:0007669"/>
    <property type="project" value="UniProtKB-ARBA"/>
</dbReference>
<dbReference type="PANTHER" id="PTHR45527:SF1">
    <property type="entry name" value="FATTY ACID SYNTHASE"/>
    <property type="match status" value="1"/>
</dbReference>
<dbReference type="InterPro" id="IPR010071">
    <property type="entry name" value="AA_adenyl_dom"/>
</dbReference>
<comment type="similarity">
    <text evidence="2">Belongs to the ATP-dependent AMP-binding enzyme family.</text>
</comment>
<dbReference type="Gene3D" id="2.30.38.10">
    <property type="entry name" value="Luciferase, Domain 3"/>
    <property type="match status" value="1"/>
</dbReference>
<dbReference type="GO" id="GO:0043041">
    <property type="term" value="P:amino acid activation for nonribosomal peptide biosynthetic process"/>
    <property type="evidence" value="ECO:0007669"/>
    <property type="project" value="TreeGrafter"/>
</dbReference>
<dbReference type="SUPFAM" id="SSF56801">
    <property type="entry name" value="Acetyl-CoA synthetase-like"/>
    <property type="match status" value="1"/>
</dbReference>
<dbReference type="SMART" id="SM00823">
    <property type="entry name" value="PKS_PP"/>
    <property type="match status" value="1"/>
</dbReference>
<dbReference type="Gene3D" id="3.30.300.30">
    <property type="match status" value="1"/>
</dbReference>
<dbReference type="Gene3D" id="3.40.50.1820">
    <property type="entry name" value="alpha/beta hydrolase"/>
    <property type="match status" value="1"/>
</dbReference>
<dbReference type="FunFam" id="1.10.1200.10:FF:000016">
    <property type="entry name" value="Non-ribosomal peptide synthase"/>
    <property type="match status" value="1"/>
</dbReference>
<dbReference type="GO" id="GO:0017000">
    <property type="term" value="P:antibiotic biosynthetic process"/>
    <property type="evidence" value="ECO:0007669"/>
    <property type="project" value="UniProtKB-ARBA"/>
</dbReference>
<dbReference type="GO" id="GO:0005737">
    <property type="term" value="C:cytoplasm"/>
    <property type="evidence" value="ECO:0007669"/>
    <property type="project" value="TreeGrafter"/>
</dbReference>
<dbReference type="RefSeq" id="WP_235032411.1">
    <property type="nucleotide sequence ID" value="NZ_FNVU01000015.1"/>
</dbReference>
<keyword evidence="4" id="KW-0597">Phosphoprotein</keyword>
<dbReference type="InterPro" id="IPR006162">
    <property type="entry name" value="Ppantetheine_attach_site"/>
</dbReference>
<evidence type="ECO:0000259" key="5">
    <source>
        <dbReference type="PROSITE" id="PS50075"/>
    </source>
</evidence>
<sequence length="766" mass="81201">MTLTTEPIPPRATEPAELLATLAAVLHRRTLQEHIRITVHRNGGRHLFDADLSDDPDLATLAGRGVEIPVESDDCEPDAVLLLGTPEPGAPAAVPVFFLHAGTLYCAVPPNRPPGLAGELLDQVRTARADARAHPGRAVSGLRLASAAELRRIETWSGSGAAPAAARPIHLLVEDQVRRAPEATALRCGGTVLTYSGLNRHADRLATQLAEAGAGPGQVVAVLAERSPELVVALLAVLKTGAAYAAFEPDLPASRLRQQLADTGANVVLAQPGLRTRPPEGAVLLTLEAPAGSAGEQDIAGGVDLPNRVSCEVHPDELAYVSFTSGSTGVPKGACVSHRAVSRLVQRPDWADFGPGDVFLQLAPVAFDASTLEIWGALTNGAALAIHPAGPISTSRLAGTLVDEKITVAWFTAGLFDRMVRGHLDAFTGLRHVLAGGDVVPAHRVQSLLKSHPGLVFSNGYGPTENTTFTTVWTSTLPPGNASVPVGRPISGTLVRVLDPLLRPVPVGVPGELHAGGEGLARCYLGRAADTADRFGPDPLGGFPGARLYRTGDLVRWLPDGSLEFLGRADRQIKVQGYRVEPGEVEAVLSRHPDVRQAVVTTQDDGSRGKRLLAYITALSPEDDDPAELGRRLREELRSELPAYMVPSAVLSLAELPLNRNGKVDRSALPAARRLPRNLHSEYQAPRSALEAVVAEEWGDLLGIEPVGVEDDFFELGGHSLLAAELLSRLQQRFAVTVPARTLYLHPTVAELTETLPALADNPVRT</sequence>